<feature type="compositionally biased region" description="Basic and acidic residues" evidence="1">
    <location>
        <begin position="691"/>
        <end position="701"/>
    </location>
</feature>
<gene>
    <name evidence="2" type="ORF">VP02_04405</name>
</gene>
<evidence type="ECO:0000313" key="2">
    <source>
        <dbReference type="EMBL" id="KKA09032.1"/>
    </source>
</evidence>
<protein>
    <submittedName>
        <fullName evidence="2">Uncharacterized protein</fullName>
    </submittedName>
</protein>
<dbReference type="EMBL" id="JZXC01000003">
    <property type="protein sequence ID" value="KKA09032.1"/>
    <property type="molecule type" value="Genomic_DNA"/>
</dbReference>
<dbReference type="Proteomes" id="UP000033662">
    <property type="component" value="Unassembled WGS sequence"/>
</dbReference>
<organism evidence="2 3">
    <name type="scientific">Pseudomonas kilonensis</name>
    <dbReference type="NCBI Taxonomy" id="132476"/>
    <lineage>
        <taxon>Bacteria</taxon>
        <taxon>Pseudomonadati</taxon>
        <taxon>Pseudomonadota</taxon>
        <taxon>Gammaproteobacteria</taxon>
        <taxon>Pseudomonadales</taxon>
        <taxon>Pseudomonadaceae</taxon>
        <taxon>Pseudomonas</taxon>
    </lineage>
</organism>
<dbReference type="PATRIC" id="fig|132476.4.peg.3579"/>
<evidence type="ECO:0000313" key="3">
    <source>
        <dbReference type="Proteomes" id="UP000033662"/>
    </source>
</evidence>
<proteinExistence type="predicted"/>
<dbReference type="AlphaFoldDB" id="A0A0F4XT23"/>
<comment type="caution">
    <text evidence="2">The sequence shown here is derived from an EMBL/GenBank/DDBJ whole genome shotgun (WGS) entry which is preliminary data.</text>
</comment>
<reference evidence="2 3" key="1">
    <citation type="submission" date="2015-03" db="EMBL/GenBank/DDBJ databases">
        <title>Pseudomonas fluorescens 1855-344 Genome sequencing and assembly.</title>
        <authorList>
            <person name="Eng W.W.H."/>
            <person name="Gan H.M."/>
            <person name="Savka M.A."/>
        </authorList>
    </citation>
    <scope>NUCLEOTIDE SEQUENCE [LARGE SCALE GENOMIC DNA]</scope>
    <source>
        <strain evidence="2 3">1855-344</strain>
    </source>
</reference>
<sequence length="944" mass="103643">MASNALVDIVEKMKEGSITRGWGAVCAFSRERLNRILQQQWLEKYDGTSYLPVFSGTMDLNDSGTEYGVMTNVMLGKPLLSFEPARLDTSRAKLTLSILGGNFSVYEKSRGLLYEFDISEAHGYTLTVELDLSLVVGVVDRLGRVTLDLSKGTRFSCNLAGPAASQAKIGAYFDARFKALPPERQGYVLGILDLKGHSDLTPTNFIVLTQRAPGAEVTGAKNAADGAVVVMIKLRGSTHGGDIPSPERFPYLIPDDGDYSATMVLAEEYVDQSDDEDKLALIQSLLFPGQKNVFVEHSRHVPKDLVIFGSLDPSRTSLTIEPGVHVMKAGGVPVEYKAYLNGTATNVSWSVRSLNSNTSAGTINPTTGLYQPVSSAELGKDLVRNIITASYVDPQTRLSYEVQALLLVTTQSMAISPAVVSRIEGHQTNTVTFVATALSGATLTWQQPAYGTLSATGNTAIYTPPSADKLLALPEFTVVDTIVVGDDTGESVEATVVLTRAAPTLEIEPNFSSNVGRSATLSLTEKSGAPEQVERTWRVIGDGTVTDDGVYTAPATSRRRYDIVRCEISASGMLVYAGYSIVKLAAHNAELGWSDLSRFDLEPLRSKRLFANGYQQLPLEAIIQTNGARLTFEEEDSLKIYYVDSHQEVSEVKALQEGLEEDDSPVPPPQWAQTRIPNRFKPFPGSAPGSRDAEAPPADRAELPNRVRVFMVSRSAQPDRFYALFLDAEGNPWQSHIEPGHPDGIITLEPEPQPTPDIDNYNLTRKRILGGGGSDPDSDYDFDHFMKTTDYWTLTYRRDGQVGVNFQIATVGEIPGELKSIVQWESPAPNETMFSYTGYGYNDPLVLRDENVMHYDPELVKNLGIPVKTEMEPGNSMAEGVFRVGLFRCEHSDGIRQDQRVKLHPLRFKTLNVRLTDDEGNSHKLAIGFRTSDRNRLYVDHLGE</sequence>
<accession>A0A0F4XT23</accession>
<evidence type="ECO:0000256" key="1">
    <source>
        <dbReference type="SAM" id="MobiDB-lite"/>
    </source>
</evidence>
<feature type="region of interest" description="Disordered" evidence="1">
    <location>
        <begin position="657"/>
        <end position="701"/>
    </location>
</feature>
<dbReference type="OrthoDB" id="6751426at2"/>
<name>A0A0F4XT23_9PSED</name>